<keyword evidence="2 4" id="KW-0819">tRNA processing</keyword>
<evidence type="ECO:0000256" key="8">
    <source>
        <dbReference type="SAM" id="MobiDB-lite"/>
    </source>
</evidence>
<dbReference type="HAMAP" id="MF_00171">
    <property type="entry name" value="TruA"/>
    <property type="match status" value="1"/>
</dbReference>
<keyword evidence="3 4" id="KW-0413">Isomerase</keyword>
<dbReference type="PANTHER" id="PTHR11142:SF0">
    <property type="entry name" value="TRNA PSEUDOURIDINE SYNTHASE-LIKE 1"/>
    <property type="match status" value="1"/>
</dbReference>
<evidence type="ECO:0000313" key="11">
    <source>
        <dbReference type="Proteomes" id="UP000249061"/>
    </source>
</evidence>
<gene>
    <name evidence="4" type="primary">truA</name>
    <name evidence="10" type="ORF">DI536_07465</name>
</gene>
<comment type="function">
    <text evidence="4">Formation of pseudouridine at positions 38, 39 and 40 in the anticodon stem and loop of transfer RNAs.</text>
</comment>
<feature type="region of interest" description="Disordered" evidence="8">
    <location>
        <begin position="226"/>
        <end position="257"/>
    </location>
</feature>
<dbReference type="InterPro" id="IPR020095">
    <property type="entry name" value="PsdUridine_synth_TruA_C"/>
</dbReference>
<dbReference type="GO" id="GO:0003723">
    <property type="term" value="F:RNA binding"/>
    <property type="evidence" value="ECO:0007669"/>
    <property type="project" value="InterPro"/>
</dbReference>
<protein>
    <recommendedName>
        <fullName evidence="4">tRNA pseudouridine synthase A</fullName>
        <ecNumber evidence="4">5.4.99.12</ecNumber>
    </recommendedName>
    <alternativeName>
        <fullName evidence="4">tRNA pseudouridine(38-40) synthase</fullName>
    </alternativeName>
    <alternativeName>
        <fullName evidence="4">tRNA pseudouridylate synthase I</fullName>
    </alternativeName>
    <alternativeName>
        <fullName evidence="4">tRNA-uridine isomerase I</fullName>
    </alternativeName>
</protein>
<dbReference type="Gene3D" id="3.30.70.660">
    <property type="entry name" value="Pseudouridine synthase I, catalytic domain, C-terminal subdomain"/>
    <property type="match status" value="1"/>
</dbReference>
<name>A0A2W5TKL3_9BACT</name>
<dbReference type="SUPFAM" id="SSF55120">
    <property type="entry name" value="Pseudouridine synthase"/>
    <property type="match status" value="1"/>
</dbReference>
<evidence type="ECO:0000313" key="10">
    <source>
        <dbReference type="EMBL" id="PZR16120.1"/>
    </source>
</evidence>
<evidence type="ECO:0000256" key="3">
    <source>
        <dbReference type="ARBA" id="ARBA00023235"/>
    </source>
</evidence>
<dbReference type="FunFam" id="3.30.70.580:FF:000001">
    <property type="entry name" value="tRNA pseudouridine synthase A"/>
    <property type="match status" value="1"/>
</dbReference>
<proteinExistence type="inferred from homology"/>
<evidence type="ECO:0000256" key="2">
    <source>
        <dbReference type="ARBA" id="ARBA00022694"/>
    </source>
</evidence>
<sequence length="257" mass="28511">MARVKLVLEYDGTNYVGWQIQQNGPSVQGRLQLALQKLVGEPVTVVGAGRTDSGVHATGMVVAFDSPRSLPTKAYWMGLNSLLPEDIAVVRADEVRGDFDPRRWAHGKRYRYRVSNRRSRSPHRRNTHWEIFHPVQVATMAEAARALVGKHDFQAFRASDCQAATSNRELKRVEVIGATGDEIQFVVEGTAFLKHMVRNIVGSLIEVGKGKRPPSWVQEVLEGRDRTKAGATAPPHGLSLEEVFYGDGPRTGETDDD</sequence>
<dbReference type="AlphaFoldDB" id="A0A2W5TKL3"/>
<evidence type="ECO:0000256" key="6">
    <source>
        <dbReference type="PIRSR" id="PIRSR001430-2"/>
    </source>
</evidence>
<dbReference type="GO" id="GO:0160147">
    <property type="term" value="F:tRNA pseudouridine(38-40) synthase activity"/>
    <property type="evidence" value="ECO:0007669"/>
    <property type="project" value="UniProtKB-EC"/>
</dbReference>
<dbReference type="InterPro" id="IPR020103">
    <property type="entry name" value="PsdUridine_synth_cat_dom_sf"/>
</dbReference>
<feature type="domain" description="Pseudouridine synthase I TruA alpha/beta" evidence="9">
    <location>
        <begin position="9"/>
        <end position="96"/>
    </location>
</feature>
<reference evidence="10 11" key="1">
    <citation type="submission" date="2017-08" db="EMBL/GenBank/DDBJ databases">
        <title>Infants hospitalized years apart are colonized by the same room-sourced microbial strains.</title>
        <authorList>
            <person name="Brooks B."/>
            <person name="Olm M.R."/>
            <person name="Firek B.A."/>
            <person name="Baker R."/>
            <person name="Thomas B.C."/>
            <person name="Morowitz M.J."/>
            <person name="Banfield J.F."/>
        </authorList>
    </citation>
    <scope>NUCLEOTIDE SEQUENCE [LARGE SCALE GENOMIC DNA]</scope>
    <source>
        <strain evidence="10">S2_003_000_R2_14</strain>
    </source>
</reference>
<dbReference type="CDD" id="cd02570">
    <property type="entry name" value="PseudoU_synth_EcTruA"/>
    <property type="match status" value="1"/>
</dbReference>
<dbReference type="PANTHER" id="PTHR11142">
    <property type="entry name" value="PSEUDOURIDYLATE SYNTHASE"/>
    <property type="match status" value="1"/>
</dbReference>
<organism evidence="10 11">
    <name type="scientific">Archangium gephyra</name>
    <dbReference type="NCBI Taxonomy" id="48"/>
    <lineage>
        <taxon>Bacteria</taxon>
        <taxon>Pseudomonadati</taxon>
        <taxon>Myxococcota</taxon>
        <taxon>Myxococcia</taxon>
        <taxon>Myxococcales</taxon>
        <taxon>Cystobacterineae</taxon>
        <taxon>Archangiaceae</taxon>
        <taxon>Archangium</taxon>
    </lineage>
</organism>
<dbReference type="Gene3D" id="3.30.70.580">
    <property type="entry name" value="Pseudouridine synthase I, catalytic domain, N-terminal subdomain"/>
    <property type="match status" value="1"/>
</dbReference>
<comment type="subunit">
    <text evidence="4">Homodimer.</text>
</comment>
<dbReference type="InterPro" id="IPR020094">
    <property type="entry name" value="TruA/RsuA/RluB/E/F_N"/>
</dbReference>
<comment type="caution">
    <text evidence="4">Lacks conserved residue(s) required for the propagation of feature annotation.</text>
</comment>
<dbReference type="EC" id="5.4.99.12" evidence="4"/>
<dbReference type="EMBL" id="QFQP01000004">
    <property type="protein sequence ID" value="PZR16120.1"/>
    <property type="molecule type" value="Genomic_DNA"/>
</dbReference>
<evidence type="ECO:0000256" key="1">
    <source>
        <dbReference type="ARBA" id="ARBA00009375"/>
    </source>
</evidence>
<feature type="binding site" evidence="4 6">
    <location>
        <position position="110"/>
    </location>
    <ligand>
        <name>substrate</name>
    </ligand>
</feature>
<dbReference type="InterPro" id="IPR020097">
    <property type="entry name" value="PsdUridine_synth_TruA_a/b_dom"/>
</dbReference>
<dbReference type="Proteomes" id="UP000249061">
    <property type="component" value="Unassembled WGS sequence"/>
</dbReference>
<evidence type="ECO:0000259" key="9">
    <source>
        <dbReference type="Pfam" id="PF01416"/>
    </source>
</evidence>
<evidence type="ECO:0000256" key="5">
    <source>
        <dbReference type="PIRSR" id="PIRSR001430-1"/>
    </source>
</evidence>
<comment type="caution">
    <text evidence="10">The sequence shown here is derived from an EMBL/GenBank/DDBJ whole genome shotgun (WGS) entry which is preliminary data.</text>
</comment>
<dbReference type="InterPro" id="IPR001406">
    <property type="entry name" value="PsdUridine_synth_TruA"/>
</dbReference>
<comment type="similarity">
    <text evidence="1 4 7">Belongs to the tRNA pseudouridine synthase TruA family.</text>
</comment>
<dbReference type="Pfam" id="PF01416">
    <property type="entry name" value="PseudoU_synth_1"/>
    <property type="match status" value="2"/>
</dbReference>
<evidence type="ECO:0000256" key="4">
    <source>
        <dbReference type="HAMAP-Rule" id="MF_00171"/>
    </source>
</evidence>
<dbReference type="GO" id="GO:0031119">
    <property type="term" value="P:tRNA pseudouridine synthesis"/>
    <property type="evidence" value="ECO:0007669"/>
    <property type="project" value="UniProtKB-UniRule"/>
</dbReference>
<feature type="domain" description="Pseudouridine synthase I TruA alpha/beta" evidence="9">
    <location>
        <begin position="143"/>
        <end position="245"/>
    </location>
</feature>
<comment type="catalytic activity">
    <reaction evidence="4 7">
        <text>uridine(38/39/40) in tRNA = pseudouridine(38/39/40) in tRNA</text>
        <dbReference type="Rhea" id="RHEA:22376"/>
        <dbReference type="Rhea" id="RHEA-COMP:10085"/>
        <dbReference type="Rhea" id="RHEA-COMP:10087"/>
        <dbReference type="ChEBI" id="CHEBI:65314"/>
        <dbReference type="ChEBI" id="CHEBI:65315"/>
        <dbReference type="EC" id="5.4.99.12"/>
    </reaction>
</comment>
<feature type="active site" description="Nucleophile" evidence="4 5">
    <location>
        <position position="52"/>
    </location>
</feature>
<dbReference type="PIRSF" id="PIRSF001430">
    <property type="entry name" value="tRNA_psdUrid_synth"/>
    <property type="match status" value="1"/>
</dbReference>
<evidence type="ECO:0000256" key="7">
    <source>
        <dbReference type="RuleBase" id="RU003792"/>
    </source>
</evidence>
<accession>A0A2W5TKL3</accession>
<dbReference type="NCBIfam" id="TIGR00071">
    <property type="entry name" value="hisT_truA"/>
    <property type="match status" value="1"/>
</dbReference>